<name>A0AAF0UZM1_SOLVR</name>
<proteinExistence type="predicted"/>
<organism evidence="1 2">
    <name type="scientific">Solanum verrucosum</name>
    <dbReference type="NCBI Taxonomy" id="315347"/>
    <lineage>
        <taxon>Eukaryota</taxon>
        <taxon>Viridiplantae</taxon>
        <taxon>Streptophyta</taxon>
        <taxon>Embryophyta</taxon>
        <taxon>Tracheophyta</taxon>
        <taxon>Spermatophyta</taxon>
        <taxon>Magnoliopsida</taxon>
        <taxon>eudicotyledons</taxon>
        <taxon>Gunneridae</taxon>
        <taxon>Pentapetalae</taxon>
        <taxon>asterids</taxon>
        <taxon>lamiids</taxon>
        <taxon>Solanales</taxon>
        <taxon>Solanaceae</taxon>
        <taxon>Solanoideae</taxon>
        <taxon>Solaneae</taxon>
        <taxon>Solanum</taxon>
    </lineage>
</organism>
<keyword evidence="2" id="KW-1185">Reference proteome</keyword>
<protein>
    <submittedName>
        <fullName evidence="1">Uncharacterized protein</fullName>
    </submittedName>
</protein>
<sequence length="78" mass="8449">MAKEVNEEKQGIEVKIEEALRSRIQHFKENADGCFGDMGEGKGIGTGKKHHKSIGNFVVVGSIGNFLFSDYRGAVPGP</sequence>
<gene>
    <name evidence="1" type="ORF">MTR67_047533</name>
</gene>
<evidence type="ECO:0000313" key="1">
    <source>
        <dbReference type="EMBL" id="WMV54148.1"/>
    </source>
</evidence>
<reference evidence="1" key="1">
    <citation type="submission" date="2023-08" db="EMBL/GenBank/DDBJ databases">
        <title>A de novo genome assembly of Solanum verrucosum Schlechtendal, a Mexican diploid species geographically isolated from the other diploid A-genome species in potato relatives.</title>
        <authorList>
            <person name="Hosaka K."/>
        </authorList>
    </citation>
    <scope>NUCLEOTIDE SEQUENCE</scope>
    <source>
        <tissue evidence="1">Young leaves</tissue>
    </source>
</reference>
<dbReference type="Proteomes" id="UP001234989">
    <property type="component" value="Chromosome 11"/>
</dbReference>
<accession>A0AAF0UZM1</accession>
<evidence type="ECO:0000313" key="2">
    <source>
        <dbReference type="Proteomes" id="UP001234989"/>
    </source>
</evidence>
<dbReference type="EMBL" id="CP133622">
    <property type="protein sequence ID" value="WMV54148.1"/>
    <property type="molecule type" value="Genomic_DNA"/>
</dbReference>
<dbReference type="AlphaFoldDB" id="A0AAF0UZM1"/>